<dbReference type="InterPro" id="IPR036866">
    <property type="entry name" value="RibonucZ/Hydroxyglut_hydro"/>
</dbReference>
<dbReference type="Pfam" id="PF23023">
    <property type="entry name" value="Anti-Pycsar_Apyc1"/>
    <property type="match status" value="1"/>
</dbReference>
<evidence type="ECO:0008006" key="3">
    <source>
        <dbReference type="Google" id="ProtNLM"/>
    </source>
</evidence>
<dbReference type="Proteomes" id="UP001642484">
    <property type="component" value="Unassembled WGS sequence"/>
</dbReference>
<proteinExistence type="predicted"/>
<organism evidence="1 2">
    <name type="scientific">Durusdinium trenchii</name>
    <dbReference type="NCBI Taxonomy" id="1381693"/>
    <lineage>
        <taxon>Eukaryota</taxon>
        <taxon>Sar</taxon>
        <taxon>Alveolata</taxon>
        <taxon>Dinophyceae</taxon>
        <taxon>Suessiales</taxon>
        <taxon>Symbiodiniaceae</taxon>
        <taxon>Durusdinium</taxon>
    </lineage>
</organism>
<accession>A0ABP0H6Y8</accession>
<dbReference type="EMBL" id="CAXAMN010000004">
    <property type="protein sequence ID" value="CAK8985837.1"/>
    <property type="molecule type" value="Genomic_DNA"/>
</dbReference>
<protein>
    <recommendedName>
        <fullName evidence="3">Metallo-beta-lactamase domain-containing protein</fullName>
    </recommendedName>
</protein>
<keyword evidence="2" id="KW-1185">Reference proteome</keyword>
<dbReference type="Gene3D" id="3.60.15.10">
    <property type="entry name" value="Ribonuclease Z/Hydroxyacylglutathione hydrolase-like"/>
    <property type="match status" value="1"/>
</dbReference>
<evidence type="ECO:0000313" key="1">
    <source>
        <dbReference type="EMBL" id="CAK8985837.1"/>
    </source>
</evidence>
<reference evidence="1 2" key="1">
    <citation type="submission" date="2024-02" db="EMBL/GenBank/DDBJ databases">
        <authorList>
            <person name="Chen Y."/>
            <person name="Shah S."/>
            <person name="Dougan E. K."/>
            <person name="Thang M."/>
            <person name="Chan C."/>
        </authorList>
    </citation>
    <scope>NUCLEOTIDE SEQUENCE [LARGE SCALE GENOMIC DNA]</scope>
</reference>
<evidence type="ECO:0000313" key="2">
    <source>
        <dbReference type="Proteomes" id="UP001642484"/>
    </source>
</evidence>
<sequence>MDAENPVTLRCLGCGAGKTAIYDDEASSSWALTMNGKAFFLADLGIGVCRSAMQHLGEIPCTIFISHNHSDHAGELPVVLAVEGVQRKRRMQVLAAPEVLSRLQTYRMHELESSGLHLDQLATWTPTPEEETLQVDTQVGLLKLTSFRSRHSETCFGARLEIGELCIGWTADSGYAPRLMDALSVKCQLLIVDARKDGSAEHASFQDIVEYVSSRPQMDFLGVRPEESLCHVVVIGYGAQSEAPTPEDLPSSAVLRPGDEIGFSAPHERPFLRAGACRAGEVQRWRADAGAQVLKLCNWCCR</sequence>
<dbReference type="SUPFAM" id="SSF56281">
    <property type="entry name" value="Metallo-hydrolase/oxidoreductase"/>
    <property type="match status" value="1"/>
</dbReference>
<gene>
    <name evidence="1" type="ORF">CCMP2556_LOCUS297</name>
</gene>
<comment type="caution">
    <text evidence="1">The sequence shown here is derived from an EMBL/GenBank/DDBJ whole genome shotgun (WGS) entry which is preliminary data.</text>
</comment>
<name>A0ABP0H6Y8_9DINO</name>